<dbReference type="CDD" id="cd17574">
    <property type="entry name" value="REC_OmpR"/>
    <property type="match status" value="1"/>
</dbReference>
<dbReference type="GO" id="GO:0005829">
    <property type="term" value="C:cytosol"/>
    <property type="evidence" value="ECO:0007669"/>
    <property type="project" value="TreeGrafter"/>
</dbReference>
<name>A0A411YX23_9RHOB</name>
<dbReference type="InterPro" id="IPR001789">
    <property type="entry name" value="Sig_transdc_resp-reg_receiver"/>
</dbReference>
<dbReference type="SMART" id="SM00448">
    <property type="entry name" value="REC"/>
    <property type="match status" value="1"/>
</dbReference>
<dbReference type="Gene3D" id="1.10.10.10">
    <property type="entry name" value="Winged helix-like DNA-binding domain superfamily/Winged helix DNA-binding domain"/>
    <property type="match status" value="1"/>
</dbReference>
<dbReference type="Gene3D" id="3.40.50.2300">
    <property type="match status" value="1"/>
</dbReference>
<keyword evidence="1 6" id="KW-0597">Phosphoprotein</keyword>
<keyword evidence="5" id="KW-0804">Transcription</keyword>
<dbReference type="InterPro" id="IPR016032">
    <property type="entry name" value="Sig_transdc_resp-reg_C-effctor"/>
</dbReference>
<dbReference type="PROSITE" id="PS51755">
    <property type="entry name" value="OMPR_PHOB"/>
    <property type="match status" value="1"/>
</dbReference>
<evidence type="ECO:0000313" key="10">
    <source>
        <dbReference type="EMBL" id="RGP35421.1"/>
    </source>
</evidence>
<dbReference type="InterPro" id="IPR039420">
    <property type="entry name" value="WalR-like"/>
</dbReference>
<dbReference type="AlphaFoldDB" id="A0A411YX23"/>
<dbReference type="InterPro" id="IPR036388">
    <property type="entry name" value="WH-like_DNA-bd_sf"/>
</dbReference>
<sequence length="232" mass="25337">MTSALILIVEDEPEIAEILETYFAREGFRVITAGDGPTALAHHQRLRPDLIVLDIKLPGQDGYEVLAAIRRRGETPVIMVTALAEDLDKLQALRIGADDYVVKPFNPLEVVARAKAVLRRTIGRGPDHVLRLGPLTVDPQAYRAEVNTGAGPVPLDLTPTEFRILAHMVGSAGRAFERGELVDACLPEGEALDRTVDSHVSNLRRKLAAAKADGMLVGVRGVGYRLNWFHGR</sequence>
<dbReference type="OrthoDB" id="9801602at2"/>
<keyword evidence="4 7" id="KW-0238">DNA-binding</keyword>
<evidence type="ECO:0000256" key="6">
    <source>
        <dbReference type="PROSITE-ProRule" id="PRU00169"/>
    </source>
</evidence>
<evidence type="ECO:0000256" key="4">
    <source>
        <dbReference type="ARBA" id="ARBA00023125"/>
    </source>
</evidence>
<dbReference type="Pfam" id="PF00486">
    <property type="entry name" value="Trans_reg_C"/>
    <property type="match status" value="1"/>
</dbReference>
<keyword evidence="3" id="KW-0805">Transcription regulation</keyword>
<evidence type="ECO:0000256" key="1">
    <source>
        <dbReference type="ARBA" id="ARBA00022553"/>
    </source>
</evidence>
<dbReference type="InterPro" id="IPR011006">
    <property type="entry name" value="CheY-like_superfamily"/>
</dbReference>
<protein>
    <submittedName>
        <fullName evidence="10">DNA-binding response regulator</fullName>
    </submittedName>
</protein>
<feature type="domain" description="Response regulatory" evidence="8">
    <location>
        <begin position="5"/>
        <end position="118"/>
    </location>
</feature>
<dbReference type="GO" id="GO:0006355">
    <property type="term" value="P:regulation of DNA-templated transcription"/>
    <property type="evidence" value="ECO:0007669"/>
    <property type="project" value="InterPro"/>
</dbReference>
<feature type="modified residue" description="4-aspartylphosphate" evidence="6">
    <location>
        <position position="54"/>
    </location>
</feature>
<evidence type="ECO:0000256" key="3">
    <source>
        <dbReference type="ARBA" id="ARBA00023015"/>
    </source>
</evidence>
<evidence type="ECO:0000259" key="9">
    <source>
        <dbReference type="PROSITE" id="PS51755"/>
    </source>
</evidence>
<reference evidence="10 11" key="1">
    <citation type="submission" date="2018-08" db="EMBL/GenBank/DDBJ databases">
        <title>Flavobacterium tibetense sp. nov., isolated from a wetland YonghuCo on Tibetan Plateau.</title>
        <authorList>
            <person name="Phurbu D."/>
            <person name="Lu H."/>
            <person name="Xing P."/>
        </authorList>
    </citation>
    <scope>NUCLEOTIDE SEQUENCE [LARGE SCALE GENOMIC DNA]</scope>
    <source>
        <strain evidence="10 11">DJC</strain>
    </source>
</reference>
<evidence type="ECO:0000313" key="11">
    <source>
        <dbReference type="Proteomes" id="UP000284547"/>
    </source>
</evidence>
<dbReference type="GO" id="GO:0032993">
    <property type="term" value="C:protein-DNA complex"/>
    <property type="evidence" value="ECO:0007669"/>
    <property type="project" value="TreeGrafter"/>
</dbReference>
<comment type="caution">
    <text evidence="10">The sequence shown here is derived from an EMBL/GenBank/DDBJ whole genome shotgun (WGS) entry which is preliminary data.</text>
</comment>
<feature type="DNA-binding region" description="OmpR/PhoB-type" evidence="7">
    <location>
        <begin position="127"/>
        <end position="228"/>
    </location>
</feature>
<dbReference type="SMART" id="SM00862">
    <property type="entry name" value="Trans_reg_C"/>
    <property type="match status" value="1"/>
</dbReference>
<dbReference type="InterPro" id="IPR001867">
    <property type="entry name" value="OmpR/PhoB-type_DNA-bd"/>
</dbReference>
<dbReference type="Proteomes" id="UP000284547">
    <property type="component" value="Unassembled WGS sequence"/>
</dbReference>
<dbReference type="Pfam" id="PF00072">
    <property type="entry name" value="Response_reg"/>
    <property type="match status" value="1"/>
</dbReference>
<keyword evidence="2" id="KW-0902">Two-component regulatory system</keyword>
<accession>A0A411YX23</accession>
<evidence type="ECO:0000256" key="5">
    <source>
        <dbReference type="ARBA" id="ARBA00023163"/>
    </source>
</evidence>
<dbReference type="Gene3D" id="6.10.250.690">
    <property type="match status" value="1"/>
</dbReference>
<evidence type="ECO:0000256" key="7">
    <source>
        <dbReference type="PROSITE-ProRule" id="PRU01091"/>
    </source>
</evidence>
<dbReference type="PANTHER" id="PTHR48111">
    <property type="entry name" value="REGULATOR OF RPOS"/>
    <property type="match status" value="1"/>
</dbReference>
<feature type="domain" description="OmpR/PhoB-type" evidence="9">
    <location>
        <begin position="127"/>
        <end position="228"/>
    </location>
</feature>
<organism evidence="10 11">
    <name type="scientific">Pseudotabrizicola alkalilacus</name>
    <dbReference type="NCBI Taxonomy" id="2305252"/>
    <lineage>
        <taxon>Bacteria</taxon>
        <taxon>Pseudomonadati</taxon>
        <taxon>Pseudomonadota</taxon>
        <taxon>Alphaproteobacteria</taxon>
        <taxon>Rhodobacterales</taxon>
        <taxon>Paracoccaceae</taxon>
        <taxon>Pseudotabrizicola</taxon>
    </lineage>
</organism>
<evidence type="ECO:0000256" key="2">
    <source>
        <dbReference type="ARBA" id="ARBA00023012"/>
    </source>
</evidence>
<dbReference type="FunFam" id="3.40.50.2300:FF:000001">
    <property type="entry name" value="DNA-binding response regulator PhoB"/>
    <property type="match status" value="1"/>
</dbReference>
<proteinExistence type="predicted"/>
<dbReference type="PANTHER" id="PTHR48111:SF59">
    <property type="entry name" value="TRANSCRIPTIONAL REGULATORY PROTEIN BAER"/>
    <property type="match status" value="1"/>
</dbReference>
<dbReference type="PROSITE" id="PS50110">
    <property type="entry name" value="RESPONSE_REGULATORY"/>
    <property type="match status" value="1"/>
</dbReference>
<dbReference type="GO" id="GO:0000156">
    <property type="term" value="F:phosphorelay response regulator activity"/>
    <property type="evidence" value="ECO:0007669"/>
    <property type="project" value="TreeGrafter"/>
</dbReference>
<keyword evidence="11" id="KW-1185">Reference proteome</keyword>
<evidence type="ECO:0000259" key="8">
    <source>
        <dbReference type="PROSITE" id="PS50110"/>
    </source>
</evidence>
<dbReference type="SUPFAM" id="SSF46894">
    <property type="entry name" value="C-terminal effector domain of the bipartite response regulators"/>
    <property type="match status" value="1"/>
</dbReference>
<dbReference type="EMBL" id="QWEY01000016">
    <property type="protein sequence ID" value="RGP35421.1"/>
    <property type="molecule type" value="Genomic_DNA"/>
</dbReference>
<gene>
    <name evidence="10" type="ORF">D1012_20280</name>
</gene>
<dbReference type="SUPFAM" id="SSF52172">
    <property type="entry name" value="CheY-like"/>
    <property type="match status" value="1"/>
</dbReference>
<dbReference type="RefSeq" id="WP_118155939.1">
    <property type="nucleotide sequence ID" value="NZ_QWEY01000016.1"/>
</dbReference>
<dbReference type="CDD" id="cd00383">
    <property type="entry name" value="trans_reg_C"/>
    <property type="match status" value="1"/>
</dbReference>
<dbReference type="GO" id="GO:0000976">
    <property type="term" value="F:transcription cis-regulatory region binding"/>
    <property type="evidence" value="ECO:0007669"/>
    <property type="project" value="TreeGrafter"/>
</dbReference>